<evidence type="ECO:0000313" key="2">
    <source>
        <dbReference type="EMBL" id="KAF2243125.1"/>
    </source>
</evidence>
<dbReference type="GeneID" id="54572919"/>
<name>A0A6A6HY28_9PLEO</name>
<keyword evidence="3" id="KW-1185">Reference proteome</keyword>
<keyword evidence="1" id="KW-0732">Signal</keyword>
<dbReference type="EMBL" id="ML987206">
    <property type="protein sequence ID" value="KAF2243125.1"/>
    <property type="molecule type" value="Genomic_DNA"/>
</dbReference>
<dbReference type="Proteomes" id="UP000800094">
    <property type="component" value="Unassembled WGS sequence"/>
</dbReference>
<dbReference type="RefSeq" id="XP_033678129.1">
    <property type="nucleotide sequence ID" value="XM_033819589.1"/>
</dbReference>
<evidence type="ECO:0000313" key="3">
    <source>
        <dbReference type="Proteomes" id="UP000800094"/>
    </source>
</evidence>
<evidence type="ECO:0000256" key="1">
    <source>
        <dbReference type="SAM" id="SignalP"/>
    </source>
</evidence>
<accession>A0A6A6HY28</accession>
<feature type="signal peptide" evidence="1">
    <location>
        <begin position="1"/>
        <end position="18"/>
    </location>
</feature>
<proteinExistence type="predicted"/>
<sequence>MILLMLSHIIRFVPFVISSSTLVGKVFPSPIHKLAIPRSRTLMPEHSHVVYISPYRYFTFGYVTLHVCFEAELDLSGVEGSGVMKLW</sequence>
<dbReference type="AlphaFoldDB" id="A0A6A6HY28"/>
<organism evidence="2 3">
    <name type="scientific">Trematosphaeria pertusa</name>
    <dbReference type="NCBI Taxonomy" id="390896"/>
    <lineage>
        <taxon>Eukaryota</taxon>
        <taxon>Fungi</taxon>
        <taxon>Dikarya</taxon>
        <taxon>Ascomycota</taxon>
        <taxon>Pezizomycotina</taxon>
        <taxon>Dothideomycetes</taxon>
        <taxon>Pleosporomycetidae</taxon>
        <taxon>Pleosporales</taxon>
        <taxon>Massarineae</taxon>
        <taxon>Trematosphaeriaceae</taxon>
        <taxon>Trematosphaeria</taxon>
    </lineage>
</organism>
<gene>
    <name evidence="2" type="ORF">BU26DRAFT_126775</name>
</gene>
<protein>
    <submittedName>
        <fullName evidence="2">Uncharacterized protein</fullName>
    </submittedName>
</protein>
<reference evidence="2" key="1">
    <citation type="journal article" date="2020" name="Stud. Mycol.">
        <title>101 Dothideomycetes genomes: a test case for predicting lifestyles and emergence of pathogens.</title>
        <authorList>
            <person name="Haridas S."/>
            <person name="Albert R."/>
            <person name="Binder M."/>
            <person name="Bloem J."/>
            <person name="Labutti K."/>
            <person name="Salamov A."/>
            <person name="Andreopoulos B."/>
            <person name="Baker S."/>
            <person name="Barry K."/>
            <person name="Bills G."/>
            <person name="Bluhm B."/>
            <person name="Cannon C."/>
            <person name="Castanera R."/>
            <person name="Culley D."/>
            <person name="Daum C."/>
            <person name="Ezra D."/>
            <person name="Gonzalez J."/>
            <person name="Henrissat B."/>
            <person name="Kuo A."/>
            <person name="Liang C."/>
            <person name="Lipzen A."/>
            <person name="Lutzoni F."/>
            <person name="Magnuson J."/>
            <person name="Mondo S."/>
            <person name="Nolan M."/>
            <person name="Ohm R."/>
            <person name="Pangilinan J."/>
            <person name="Park H.-J."/>
            <person name="Ramirez L."/>
            <person name="Alfaro M."/>
            <person name="Sun H."/>
            <person name="Tritt A."/>
            <person name="Yoshinaga Y."/>
            <person name="Zwiers L.-H."/>
            <person name="Turgeon B."/>
            <person name="Goodwin S."/>
            <person name="Spatafora J."/>
            <person name="Crous P."/>
            <person name="Grigoriev I."/>
        </authorList>
    </citation>
    <scope>NUCLEOTIDE SEQUENCE</scope>
    <source>
        <strain evidence="2">CBS 122368</strain>
    </source>
</reference>
<feature type="chain" id="PRO_5025488128" evidence="1">
    <location>
        <begin position="19"/>
        <end position="87"/>
    </location>
</feature>